<feature type="compositionally biased region" description="Acidic residues" evidence="1">
    <location>
        <begin position="83"/>
        <end position="99"/>
    </location>
</feature>
<accession>A0A1U9LJW6</accession>
<dbReference type="AlphaFoldDB" id="A0A1U9LJW6"/>
<keyword evidence="2" id="KW-0614">Plasmid</keyword>
<evidence type="ECO:0000313" key="3">
    <source>
        <dbReference type="Proteomes" id="UP000189055"/>
    </source>
</evidence>
<feature type="region of interest" description="Disordered" evidence="1">
    <location>
        <begin position="80"/>
        <end position="99"/>
    </location>
</feature>
<name>A0A1U9LJW6_9PROT</name>
<dbReference type="Proteomes" id="UP000189055">
    <property type="component" value="Plasmid pAC1084_1"/>
</dbReference>
<organism evidence="2 3">
    <name type="scientific">Acetobacter persici</name>
    <dbReference type="NCBI Taxonomy" id="1076596"/>
    <lineage>
        <taxon>Bacteria</taxon>
        <taxon>Pseudomonadati</taxon>
        <taxon>Pseudomonadota</taxon>
        <taxon>Alphaproteobacteria</taxon>
        <taxon>Acetobacterales</taxon>
        <taxon>Acetobacteraceae</taxon>
        <taxon>Acetobacter</taxon>
    </lineage>
</organism>
<protein>
    <submittedName>
        <fullName evidence="2">Uncharacterized protein</fullName>
    </submittedName>
</protein>
<sequence length="99" mass="11150">MQHAINLIEQIAADPSDPRHAAATAVMKEVQEAMAPPVLKQILDVEKNDDLDVDDHAFMDRTDEGVWVQTWSWVSRECVPELYPDEGEPVPSDEENPEP</sequence>
<proteinExistence type="predicted"/>
<evidence type="ECO:0000313" key="2">
    <source>
        <dbReference type="EMBL" id="AQT06711.1"/>
    </source>
</evidence>
<reference evidence="2 3" key="1">
    <citation type="submission" date="2016-03" db="EMBL/GenBank/DDBJ databases">
        <title>Acetic acid bacteria sequencing.</title>
        <authorList>
            <person name="Brandt J."/>
            <person name="Jakob F."/>
            <person name="Vogel R.F."/>
        </authorList>
    </citation>
    <scope>NUCLEOTIDE SEQUENCE [LARGE SCALE GENOMIC DNA]</scope>
    <source>
        <strain evidence="2 3">TMW2.1084</strain>
        <plasmid evidence="3">pac1084_1</plasmid>
    </source>
</reference>
<evidence type="ECO:0000256" key="1">
    <source>
        <dbReference type="SAM" id="MobiDB-lite"/>
    </source>
</evidence>
<dbReference type="KEGG" id="aper:A0U91_17055"/>
<dbReference type="EMBL" id="CP014688">
    <property type="protein sequence ID" value="AQT06711.1"/>
    <property type="molecule type" value="Genomic_DNA"/>
</dbReference>
<geneLocation type="plasmid" evidence="3">
    <name>pac1084_1</name>
</geneLocation>
<gene>
    <name evidence="2" type="ORF">A0U91_17055</name>
</gene>